<evidence type="ECO:0000313" key="1">
    <source>
        <dbReference type="EMBL" id="CAB0008343.1"/>
    </source>
</evidence>
<dbReference type="EMBL" id="CADCXU010020410">
    <property type="protein sequence ID" value="CAB0008343.1"/>
    <property type="molecule type" value="Genomic_DNA"/>
</dbReference>
<reference evidence="1 2" key="1">
    <citation type="submission" date="2020-02" db="EMBL/GenBank/DDBJ databases">
        <authorList>
            <person name="Ferguson B K."/>
        </authorList>
    </citation>
    <scope>NUCLEOTIDE SEQUENCE [LARGE SCALE GENOMIC DNA]</scope>
</reference>
<organism evidence="1 2">
    <name type="scientific">Nesidiocoris tenuis</name>
    <dbReference type="NCBI Taxonomy" id="355587"/>
    <lineage>
        <taxon>Eukaryota</taxon>
        <taxon>Metazoa</taxon>
        <taxon>Ecdysozoa</taxon>
        <taxon>Arthropoda</taxon>
        <taxon>Hexapoda</taxon>
        <taxon>Insecta</taxon>
        <taxon>Pterygota</taxon>
        <taxon>Neoptera</taxon>
        <taxon>Paraneoptera</taxon>
        <taxon>Hemiptera</taxon>
        <taxon>Heteroptera</taxon>
        <taxon>Panheteroptera</taxon>
        <taxon>Cimicomorpha</taxon>
        <taxon>Miridae</taxon>
        <taxon>Dicyphina</taxon>
        <taxon>Nesidiocoris</taxon>
    </lineage>
</organism>
<sequence length="56" mass="6322">MAAVRRSWEAPAFSARFSPPVKLRMRWVPLTLASTAAAKSGHRPTWTSWLTRNPSK</sequence>
<protein>
    <submittedName>
        <fullName evidence="1">Uncharacterized protein</fullName>
    </submittedName>
</protein>
<proteinExistence type="predicted"/>
<feature type="non-terminal residue" evidence="1">
    <location>
        <position position="56"/>
    </location>
</feature>
<name>A0A6H5GWZ1_9HEMI</name>
<dbReference type="Proteomes" id="UP000479000">
    <property type="component" value="Unassembled WGS sequence"/>
</dbReference>
<gene>
    <name evidence="1" type="ORF">NTEN_LOCUS13589</name>
</gene>
<keyword evidence="2" id="KW-1185">Reference proteome</keyword>
<accession>A0A6H5GWZ1</accession>
<evidence type="ECO:0000313" key="2">
    <source>
        <dbReference type="Proteomes" id="UP000479000"/>
    </source>
</evidence>
<dbReference type="AlphaFoldDB" id="A0A6H5GWZ1"/>